<feature type="compositionally biased region" description="Polar residues" evidence="4">
    <location>
        <begin position="22"/>
        <end position="32"/>
    </location>
</feature>
<dbReference type="EMBL" id="CAEZYS010000018">
    <property type="protein sequence ID" value="CAB4729972.1"/>
    <property type="molecule type" value="Genomic_DNA"/>
</dbReference>
<evidence type="ECO:0000256" key="3">
    <source>
        <dbReference type="ARBA" id="ARBA00023306"/>
    </source>
</evidence>
<dbReference type="PANTHER" id="PTHR35798:SF1">
    <property type="entry name" value="CELL DIVISION PROTEIN SEPF"/>
    <property type="match status" value="1"/>
</dbReference>
<dbReference type="HAMAP" id="MF_01197">
    <property type="entry name" value="SepF"/>
    <property type="match status" value="1"/>
</dbReference>
<keyword evidence="3" id="KW-0131">Cell cycle</keyword>
<keyword evidence="2" id="KW-0717">Septation</keyword>
<evidence type="ECO:0000256" key="1">
    <source>
        <dbReference type="ARBA" id="ARBA00022618"/>
    </source>
</evidence>
<dbReference type="Gene3D" id="3.30.110.150">
    <property type="entry name" value="SepF-like protein"/>
    <property type="match status" value="1"/>
</dbReference>
<organism evidence="5">
    <name type="scientific">freshwater metagenome</name>
    <dbReference type="NCBI Taxonomy" id="449393"/>
    <lineage>
        <taxon>unclassified sequences</taxon>
        <taxon>metagenomes</taxon>
        <taxon>ecological metagenomes</taxon>
    </lineage>
</organism>
<evidence type="ECO:0000256" key="2">
    <source>
        <dbReference type="ARBA" id="ARBA00023210"/>
    </source>
</evidence>
<dbReference type="InterPro" id="IPR038594">
    <property type="entry name" value="SepF-like_sf"/>
</dbReference>
<evidence type="ECO:0000256" key="4">
    <source>
        <dbReference type="SAM" id="MobiDB-lite"/>
    </source>
</evidence>
<evidence type="ECO:0000313" key="5">
    <source>
        <dbReference type="EMBL" id="CAB4729972.1"/>
    </source>
</evidence>
<proteinExistence type="inferred from homology"/>
<accession>A0A6J6S5J3</accession>
<dbReference type="InterPro" id="IPR023052">
    <property type="entry name" value="Cell_div_SepF"/>
</dbReference>
<dbReference type="GO" id="GO:0000917">
    <property type="term" value="P:division septum assembly"/>
    <property type="evidence" value="ECO:0007669"/>
    <property type="project" value="UniProtKB-KW"/>
</dbReference>
<sequence length="164" mass="17999">MANAFRKAANFLGLVDDEEFDQSTPVATQSESRFSRPLRPAAQAESESPTYLRSAPTRAAAPVAQVAPANAVVDHIVTLHPRMYSDVRGIGEHYRLGQPVIMNLSDMEESERKRMIDFASGLVFGHYGSIERVTSKVFLLTPPNVKVSNEDKTAAAQASFFNQS</sequence>
<dbReference type="PANTHER" id="PTHR35798">
    <property type="entry name" value="CELL DIVISION PROTEIN SEPF"/>
    <property type="match status" value="1"/>
</dbReference>
<dbReference type="AlphaFoldDB" id="A0A6J6S5J3"/>
<feature type="region of interest" description="Disordered" evidence="4">
    <location>
        <begin position="20"/>
        <end position="56"/>
    </location>
</feature>
<name>A0A6J6S5J3_9ZZZZ</name>
<protein>
    <submittedName>
        <fullName evidence="5">Unannotated protein</fullName>
    </submittedName>
</protein>
<dbReference type="InterPro" id="IPR007561">
    <property type="entry name" value="Cell_div_SepF/SepF-rel"/>
</dbReference>
<reference evidence="5" key="1">
    <citation type="submission" date="2020-05" db="EMBL/GenBank/DDBJ databases">
        <authorList>
            <person name="Chiriac C."/>
            <person name="Salcher M."/>
            <person name="Ghai R."/>
            <person name="Kavagutti S V."/>
        </authorList>
    </citation>
    <scope>NUCLEOTIDE SEQUENCE</scope>
</reference>
<keyword evidence="1" id="KW-0132">Cell division</keyword>
<dbReference type="Pfam" id="PF04472">
    <property type="entry name" value="SepF"/>
    <property type="match status" value="1"/>
</dbReference>
<gene>
    <name evidence="5" type="ORF">UFOPK2782_00251</name>
</gene>